<gene>
    <name evidence="1" type="ORF">MarbSA_05330</name>
</gene>
<name>A0ACA8R3K7_METAZ</name>
<accession>A0ACA8R3K7</accession>
<evidence type="ECO:0000313" key="2">
    <source>
        <dbReference type="Proteomes" id="UP000825015"/>
    </source>
</evidence>
<proteinExistence type="predicted"/>
<keyword evidence="2" id="KW-1185">Reference proteome</keyword>
<organism evidence="1 2">
    <name type="scientific">Methanobrevibacter arboriphilus</name>
    <dbReference type="NCBI Taxonomy" id="39441"/>
    <lineage>
        <taxon>Archaea</taxon>
        <taxon>Methanobacteriati</taxon>
        <taxon>Methanobacteriota</taxon>
        <taxon>Methanomada group</taxon>
        <taxon>Methanobacteria</taxon>
        <taxon>Methanobacteriales</taxon>
        <taxon>Methanobacteriaceae</taxon>
        <taxon>Methanobrevibacter</taxon>
    </lineage>
</organism>
<dbReference type="Proteomes" id="UP000825015">
    <property type="component" value="Chromosome"/>
</dbReference>
<protein>
    <submittedName>
        <fullName evidence="1">Uncharacterized protein</fullName>
    </submittedName>
</protein>
<sequence>MTYDTKNPYPREGEGAYIEYTGSSMLLASMFEVIGAVNIPRNYQNGAFNDSEISQKAKFMNISLINLTGENDGDSIILNSGDSFTLDCIIYLALYNNLKIFRIDSSNNDFSIGIYDANDIKIKDIQNNEDLKNYNINNTEFKVKITANTSTIINNIHFEIVTKTPDNDSKVKIFLDQIEGVAQWEDELIEKVLETEELEDINEIPRTAKIGDVFFNKEGTELSLSAQQLLNVIKTVDGINSGLDSEYLGGQKYDKYASRIRRVTKKYSELANGDYIVGYNHLGAISGKFVTINLESGDWINLDGYDFSHSENFGGVFNSSYVESSMSTSEIDSCFTFEVQRQTPQDLIDVKTELLSKIGDNITVEKYDNGIRYKKDGVYIYSACWGLVNLTTTGSNGTASTTVNFPFTFHNVGGTLTSVIAQSPLYQNCGNGNNQVSSVDIYAQRTTAGTSGVRWCVYGR</sequence>
<evidence type="ECO:0000313" key="1">
    <source>
        <dbReference type="EMBL" id="BBL61493.1"/>
    </source>
</evidence>
<dbReference type="EMBL" id="AP019779">
    <property type="protein sequence ID" value="BBL61493.1"/>
    <property type="molecule type" value="Genomic_DNA"/>
</dbReference>
<reference evidence="1" key="1">
    <citation type="submission" date="2019-06" db="EMBL/GenBank/DDBJ databases">
        <title>Complete genome sequence of Methanobrevibacter arboriphilus strain SA.</title>
        <authorList>
            <person name="Asakawa S."/>
        </authorList>
    </citation>
    <scope>NUCLEOTIDE SEQUENCE</scope>
    <source>
        <strain evidence="1">SA</strain>
    </source>
</reference>